<organism evidence="1 2">
    <name type="scientific">Lophium mytilinum</name>
    <dbReference type="NCBI Taxonomy" id="390894"/>
    <lineage>
        <taxon>Eukaryota</taxon>
        <taxon>Fungi</taxon>
        <taxon>Dikarya</taxon>
        <taxon>Ascomycota</taxon>
        <taxon>Pezizomycotina</taxon>
        <taxon>Dothideomycetes</taxon>
        <taxon>Pleosporomycetidae</taxon>
        <taxon>Mytilinidiales</taxon>
        <taxon>Mytilinidiaceae</taxon>
        <taxon>Lophium</taxon>
    </lineage>
</organism>
<proteinExistence type="predicted"/>
<reference evidence="1" key="1">
    <citation type="journal article" date="2020" name="Stud. Mycol.">
        <title>101 Dothideomycetes genomes: a test case for predicting lifestyles and emergence of pathogens.</title>
        <authorList>
            <person name="Haridas S."/>
            <person name="Albert R."/>
            <person name="Binder M."/>
            <person name="Bloem J."/>
            <person name="Labutti K."/>
            <person name="Salamov A."/>
            <person name="Andreopoulos B."/>
            <person name="Baker S."/>
            <person name="Barry K."/>
            <person name="Bills G."/>
            <person name="Bluhm B."/>
            <person name="Cannon C."/>
            <person name="Castanera R."/>
            <person name="Culley D."/>
            <person name="Daum C."/>
            <person name="Ezra D."/>
            <person name="Gonzalez J."/>
            <person name="Henrissat B."/>
            <person name="Kuo A."/>
            <person name="Liang C."/>
            <person name="Lipzen A."/>
            <person name="Lutzoni F."/>
            <person name="Magnuson J."/>
            <person name="Mondo S."/>
            <person name="Nolan M."/>
            <person name="Ohm R."/>
            <person name="Pangilinan J."/>
            <person name="Park H.-J."/>
            <person name="Ramirez L."/>
            <person name="Alfaro M."/>
            <person name="Sun H."/>
            <person name="Tritt A."/>
            <person name="Yoshinaga Y."/>
            <person name="Zwiers L.-H."/>
            <person name="Turgeon B."/>
            <person name="Goodwin S."/>
            <person name="Spatafora J."/>
            <person name="Crous P."/>
            <person name="Grigoriev I."/>
        </authorList>
    </citation>
    <scope>NUCLEOTIDE SEQUENCE</scope>
    <source>
        <strain evidence="1">CBS 269.34</strain>
    </source>
</reference>
<keyword evidence="2" id="KW-1185">Reference proteome</keyword>
<evidence type="ECO:0000313" key="1">
    <source>
        <dbReference type="EMBL" id="KAF2493909.1"/>
    </source>
</evidence>
<dbReference type="EMBL" id="MU004191">
    <property type="protein sequence ID" value="KAF2493909.1"/>
    <property type="molecule type" value="Genomic_DNA"/>
</dbReference>
<accession>A0A6A6QP47</accession>
<evidence type="ECO:0000313" key="2">
    <source>
        <dbReference type="Proteomes" id="UP000799750"/>
    </source>
</evidence>
<dbReference type="AlphaFoldDB" id="A0A6A6QP47"/>
<name>A0A6A6QP47_9PEZI</name>
<gene>
    <name evidence="1" type="ORF">BU16DRAFT_59706</name>
</gene>
<dbReference type="Proteomes" id="UP000799750">
    <property type="component" value="Unassembled WGS sequence"/>
</dbReference>
<sequence length="122" mass="13844">MQPFIKCKYMFSVSDTAGNRTRGARKRISPHPPGWTTLPSLLRYIWRIEKFTDLSWLGADYLLSVLSSFYGARAWRSQHDTVGVNSLPFVAVRLAWHLTNVEHAGNWLNGLEEIGSEPSAHT</sequence>
<protein>
    <submittedName>
        <fullName evidence="1">Uncharacterized protein</fullName>
    </submittedName>
</protein>